<dbReference type="Pfam" id="PF13372">
    <property type="entry name" value="Alginate_exp"/>
    <property type="match status" value="1"/>
</dbReference>
<dbReference type="OrthoDB" id="9767539at2"/>
<evidence type="ECO:0000259" key="2">
    <source>
        <dbReference type="Pfam" id="PF13372"/>
    </source>
</evidence>
<protein>
    <recommendedName>
        <fullName evidence="2">Alginate export domain-containing protein</fullName>
    </recommendedName>
</protein>
<name>A0A4V5TLQ8_9BACT</name>
<dbReference type="AlphaFoldDB" id="A0A4V5TLQ8"/>
<dbReference type="RefSeq" id="WP_137014780.1">
    <property type="nucleotide sequence ID" value="NZ_SZPX01000007.1"/>
</dbReference>
<sequence length="436" mass="46957">MRKMVKMSMAAVMMMGIGSVSAQAEGLDILSNIKAKGEIRARYEMVDQDGKDNANAFTNRLTIGVSADLLGTDWLSAYAEMTDVRALNENYNSTTNGQINHATVVDPEQTRLTQAYVDIKLGKPTLRIGRQMINLDNQRFVGAVGWRQMFQTFDAYTLTCNSIENLNVFASYVTQVNTIKAESTAAENGTANPTADSYDTRTVLLNASYKVMPELKATAYAYLIGEGTAGGSHDTYGLALTGNVAVSDGVKLNYRAEYATQTDPSLENSGYSGTGEKADASYYNLELGANVSGFLVGARYEVLSGQGNAAAGGDTTFQTPLATLHGQNGWADIFLNNGGNQGLEDMSIMVGYTSKDFGTAKVIYHDFNAEAAVAGQVEEFGQEIDAIYTRAIPGVNNLTGMVKFASYMADSKNTAGTGNTDTDKIWLMLDYKFASK</sequence>
<dbReference type="EMBL" id="SZPX01000007">
    <property type="protein sequence ID" value="TKI68703.1"/>
    <property type="molecule type" value="Genomic_DNA"/>
</dbReference>
<dbReference type="InterPro" id="IPR025388">
    <property type="entry name" value="Alginate_export_dom"/>
</dbReference>
<evidence type="ECO:0000256" key="1">
    <source>
        <dbReference type="SAM" id="SignalP"/>
    </source>
</evidence>
<comment type="caution">
    <text evidence="3">The sequence shown here is derived from an EMBL/GenBank/DDBJ whole genome shotgun (WGS) entry which is preliminary data.</text>
</comment>
<proteinExistence type="predicted"/>
<feature type="chain" id="PRO_5020703745" description="Alginate export domain-containing protein" evidence="1">
    <location>
        <begin position="25"/>
        <end position="436"/>
    </location>
</feature>
<keyword evidence="4" id="KW-1185">Reference proteome</keyword>
<evidence type="ECO:0000313" key="3">
    <source>
        <dbReference type="EMBL" id="TKI68703.1"/>
    </source>
</evidence>
<accession>A0A4V5TLQ8</accession>
<gene>
    <name evidence="3" type="ORF">FCU45_09840</name>
</gene>
<dbReference type="InterPro" id="IPR023614">
    <property type="entry name" value="Porin_dom_sf"/>
</dbReference>
<keyword evidence="1" id="KW-0732">Signal</keyword>
<dbReference type="Proteomes" id="UP000309561">
    <property type="component" value="Unassembled WGS sequence"/>
</dbReference>
<evidence type="ECO:0000313" key="4">
    <source>
        <dbReference type="Proteomes" id="UP000309561"/>
    </source>
</evidence>
<reference evidence="3 4" key="1">
    <citation type="submission" date="2019-04" db="EMBL/GenBank/DDBJ databases">
        <title>Sulfurimonas crateris sp. nov. a facultative anaerobic sulfur-oxidizing chemolithautotrophic bacterium isolated from a terrestrial mud vulcano.</title>
        <authorList>
            <person name="Ratnikova N.M."/>
            <person name="Slobodkin A.I."/>
            <person name="Merkel A.Y."/>
            <person name="Novikov A."/>
            <person name="Bonch-Osmolovskaya E.A."/>
            <person name="Slobodkina G.B."/>
        </authorList>
    </citation>
    <scope>NUCLEOTIDE SEQUENCE [LARGE SCALE GENOMIC DNA]</scope>
    <source>
        <strain evidence="3 4">SN118</strain>
    </source>
</reference>
<feature type="domain" description="Alginate export" evidence="2">
    <location>
        <begin position="38"/>
        <end position="161"/>
    </location>
</feature>
<dbReference type="SUPFAM" id="SSF56935">
    <property type="entry name" value="Porins"/>
    <property type="match status" value="1"/>
</dbReference>
<dbReference type="Gene3D" id="2.40.160.10">
    <property type="entry name" value="Porin"/>
    <property type="match status" value="1"/>
</dbReference>
<feature type="signal peptide" evidence="1">
    <location>
        <begin position="1"/>
        <end position="24"/>
    </location>
</feature>
<organism evidence="3 4">
    <name type="scientific">Sulfurimonas crateris</name>
    <dbReference type="NCBI Taxonomy" id="2574727"/>
    <lineage>
        <taxon>Bacteria</taxon>
        <taxon>Pseudomonadati</taxon>
        <taxon>Campylobacterota</taxon>
        <taxon>Epsilonproteobacteria</taxon>
        <taxon>Campylobacterales</taxon>
        <taxon>Sulfurimonadaceae</taxon>
        <taxon>Sulfurimonas</taxon>
    </lineage>
</organism>